<dbReference type="Proteomes" id="UP000029868">
    <property type="component" value="Unassembled WGS sequence"/>
</dbReference>
<organism evidence="2 3">
    <name type="scientific">Colwellia psychrerythraea</name>
    <name type="common">Vibrio psychroerythus</name>
    <dbReference type="NCBI Taxonomy" id="28229"/>
    <lineage>
        <taxon>Bacteria</taxon>
        <taxon>Pseudomonadati</taxon>
        <taxon>Pseudomonadota</taxon>
        <taxon>Gammaproteobacteria</taxon>
        <taxon>Alteromonadales</taxon>
        <taxon>Colwelliaceae</taxon>
        <taxon>Colwellia</taxon>
    </lineage>
</organism>
<dbReference type="Gene3D" id="2.70.98.70">
    <property type="match status" value="1"/>
</dbReference>
<proteinExistence type="predicted"/>
<dbReference type="OrthoDB" id="6221234at2"/>
<evidence type="ECO:0000313" key="2">
    <source>
        <dbReference type="EMBL" id="KGJ96782.1"/>
    </source>
</evidence>
<gene>
    <name evidence="2" type="ORF">GAB14E_1658</name>
</gene>
<dbReference type="InterPro" id="IPR008929">
    <property type="entry name" value="Chondroitin_lyas"/>
</dbReference>
<feature type="transmembrane region" description="Helical" evidence="1">
    <location>
        <begin position="7"/>
        <end position="26"/>
    </location>
</feature>
<comment type="caution">
    <text evidence="2">The sequence shown here is derived from an EMBL/GenBank/DDBJ whole genome shotgun (WGS) entry which is preliminary data.</text>
</comment>
<evidence type="ECO:0000256" key="1">
    <source>
        <dbReference type="SAM" id="Phobius"/>
    </source>
</evidence>
<dbReference type="Gene3D" id="1.50.10.100">
    <property type="entry name" value="Chondroitin AC/alginate lyase"/>
    <property type="match status" value="1"/>
</dbReference>
<dbReference type="EMBL" id="JQEC01000006">
    <property type="protein sequence ID" value="KGJ96782.1"/>
    <property type="molecule type" value="Genomic_DNA"/>
</dbReference>
<dbReference type="AlphaFoldDB" id="A0A099L3Q4"/>
<reference evidence="2 3" key="1">
    <citation type="submission" date="2014-08" db="EMBL/GenBank/DDBJ databases">
        <title>Genomic and Phenotypic Diversity of Colwellia psychrerythraea strains from Disparate Marine Basins.</title>
        <authorList>
            <person name="Techtmann S.M."/>
            <person name="Stelling S.C."/>
            <person name="Utturkar S.M."/>
            <person name="Alshibli N."/>
            <person name="Harris A."/>
            <person name="Brown S.D."/>
            <person name="Hazen T.C."/>
        </authorList>
    </citation>
    <scope>NUCLEOTIDE SEQUENCE [LARGE SCALE GENOMIC DNA]</scope>
    <source>
        <strain evidence="2 3">GAB14E</strain>
    </source>
</reference>
<dbReference type="RefSeq" id="WP_033080963.1">
    <property type="nucleotide sequence ID" value="NZ_JQEC01000006.1"/>
</dbReference>
<dbReference type="PATRIC" id="fig|28229.3.peg.826"/>
<sequence length="760" mass="87211">MSIRRFYFITIGIASHLSIYFIVLLLSKHYDLTPGQFFYQISEELGIQSPSFENVLFNNSFTFPAHFHIAPRFTNNVRLLAQTNKILAGQLSISDFQSDYLRKNPPCKKDELLALVTCSLFTKDPEFVKQAKQALMDFKVVQPNSSGRYANSWRLAFAYDSLKHMTDFSRQDKIKINNKLSQALKHYLILLNGKEASLWHGRTTLTAQMWITILAIDGIDETLLNNAMPHFYNMVEALELTEAWPEGYNYWINSRAFYVVLALSGYLNGTEKDRWHIKIKSLINKLGHWHIQATRPDWKIEPLGDEGPRLDLKDESRRVIDIIAQITRNPIFTQYSNKMSKLHGIESYHAPYRWGLPLFYPIDLPDRAVQPLSLMEIFGQNSLGQSYIRQNWQDNSTFISYRAGSSFTHHGHYDNGHVSLFKGAPLLMNSSVPSQFFSENRLNYGIRTIAKNSIIVQRKREEVLIGFNRDNNISDGGQRITLPIGSEVTTIADWHEKSTKTPMLVGGAITSHENHVKYSYIKSDLTKAYNSSWYDDNGRQGKLELVGREVIFLREQDTLLIKDKIRTRDENQVKLVFHTMNKPIVVNEKVLKGQANNGILTSSDKWLKIQNGNGFLTTEILADILDVRLIGGDNYKFYVESDGDDTVLTGKNYSGGLTWQQVSHAPSWRFEVRAKRQVHNEIITVHRPSLKKFRLERTEVKNLDDNIQAYIIGNVAVIFNEKQLSVKNMQQLQGKQVLICGLEQKKSGSCQYHSITGVER</sequence>
<accession>A0A099L3Q4</accession>
<dbReference type="SUPFAM" id="SSF48230">
    <property type="entry name" value="Chondroitin AC/alginate lyase"/>
    <property type="match status" value="1"/>
</dbReference>
<keyword evidence="1" id="KW-0472">Membrane</keyword>
<name>A0A099L3Q4_COLPS</name>
<evidence type="ECO:0000313" key="3">
    <source>
        <dbReference type="Proteomes" id="UP000029868"/>
    </source>
</evidence>
<keyword evidence="1" id="KW-0812">Transmembrane</keyword>
<keyword evidence="1" id="KW-1133">Transmembrane helix</keyword>
<protein>
    <submittedName>
        <fullName evidence="2">Heparinase II/III family protein</fullName>
    </submittedName>
</protein>